<dbReference type="GO" id="GO:0045454">
    <property type="term" value="P:cell redox homeostasis"/>
    <property type="evidence" value="ECO:0007669"/>
    <property type="project" value="TreeGrafter"/>
</dbReference>
<keyword evidence="8 18" id="KW-0201">Cytochrome c-type biogenesis</keyword>
<keyword evidence="13 18" id="KW-0472">Membrane</keyword>
<dbReference type="EC" id="1.8.1.8" evidence="18"/>
<feature type="region of interest" description="Disordered" evidence="19">
    <location>
        <begin position="279"/>
        <end position="305"/>
    </location>
</feature>
<feature type="chain" id="PRO_5009990356" description="Thiol:disulfide interchange protein DsbD" evidence="18">
    <location>
        <begin position="20"/>
        <end position="743"/>
    </location>
</feature>
<dbReference type="PROSITE" id="PS51352">
    <property type="entry name" value="THIOREDOXIN_2"/>
    <property type="match status" value="1"/>
</dbReference>
<comment type="similarity">
    <text evidence="2 18">Belongs to the thioredoxin family. DsbD subfamily.</text>
</comment>
<dbReference type="STRING" id="364032.SAMN05443662_1284"/>
<evidence type="ECO:0000256" key="14">
    <source>
        <dbReference type="ARBA" id="ARBA00023157"/>
    </source>
</evidence>
<feature type="domain" description="Thioredoxin" evidence="20">
    <location>
        <begin position="612"/>
        <end position="740"/>
    </location>
</feature>
<comment type="catalytic activity">
    <reaction evidence="16 18">
        <text>[protein]-dithiol + NAD(+) = [protein]-disulfide + NADH + H(+)</text>
        <dbReference type="Rhea" id="RHEA:18749"/>
        <dbReference type="Rhea" id="RHEA-COMP:10593"/>
        <dbReference type="Rhea" id="RHEA-COMP:10594"/>
        <dbReference type="ChEBI" id="CHEBI:15378"/>
        <dbReference type="ChEBI" id="CHEBI:29950"/>
        <dbReference type="ChEBI" id="CHEBI:50058"/>
        <dbReference type="ChEBI" id="CHEBI:57540"/>
        <dbReference type="ChEBI" id="CHEBI:57945"/>
        <dbReference type="EC" id="1.8.1.8"/>
    </reaction>
</comment>
<evidence type="ECO:0000256" key="10">
    <source>
        <dbReference type="ARBA" id="ARBA00022989"/>
    </source>
</evidence>
<feature type="transmembrane region" description="Helical" evidence="18">
    <location>
        <begin position="325"/>
        <end position="358"/>
    </location>
</feature>
<dbReference type="GO" id="GO:0009055">
    <property type="term" value="F:electron transfer activity"/>
    <property type="evidence" value="ECO:0007669"/>
    <property type="project" value="UniProtKB-UniRule"/>
</dbReference>
<keyword evidence="22" id="KW-1185">Reference proteome</keyword>
<comment type="catalytic activity">
    <reaction evidence="17 18">
        <text>[protein]-dithiol + NADP(+) = [protein]-disulfide + NADPH + H(+)</text>
        <dbReference type="Rhea" id="RHEA:18753"/>
        <dbReference type="Rhea" id="RHEA-COMP:10593"/>
        <dbReference type="Rhea" id="RHEA-COMP:10594"/>
        <dbReference type="ChEBI" id="CHEBI:15378"/>
        <dbReference type="ChEBI" id="CHEBI:29950"/>
        <dbReference type="ChEBI" id="CHEBI:50058"/>
        <dbReference type="ChEBI" id="CHEBI:57783"/>
        <dbReference type="ChEBI" id="CHEBI:58349"/>
        <dbReference type="EC" id="1.8.1.8"/>
    </reaction>
</comment>
<evidence type="ECO:0000256" key="16">
    <source>
        <dbReference type="ARBA" id="ARBA00047388"/>
    </source>
</evidence>
<dbReference type="OrthoDB" id="9811036at2"/>
<evidence type="ECO:0000256" key="13">
    <source>
        <dbReference type="ARBA" id="ARBA00023136"/>
    </source>
</evidence>
<evidence type="ECO:0000256" key="15">
    <source>
        <dbReference type="ARBA" id="ARBA00023284"/>
    </source>
</evidence>
<dbReference type="NCBIfam" id="NF001419">
    <property type="entry name" value="PRK00293.1"/>
    <property type="match status" value="1"/>
</dbReference>
<evidence type="ECO:0000313" key="21">
    <source>
        <dbReference type="EMBL" id="SIO05222.1"/>
    </source>
</evidence>
<evidence type="ECO:0000256" key="9">
    <source>
        <dbReference type="ARBA" id="ARBA00022982"/>
    </source>
</evidence>
<evidence type="ECO:0000259" key="20">
    <source>
        <dbReference type="PROSITE" id="PS51352"/>
    </source>
</evidence>
<comment type="subcellular location">
    <subcellularLocation>
        <location evidence="1 18">Cell inner membrane</location>
        <topology evidence="1 18">Multi-pass membrane protein</topology>
    </subcellularLocation>
</comment>
<evidence type="ECO:0000256" key="11">
    <source>
        <dbReference type="ARBA" id="ARBA00023002"/>
    </source>
</evidence>
<dbReference type="InterPro" id="IPR035671">
    <property type="entry name" value="DsbD_gamma"/>
</dbReference>
<feature type="transmembrane region" description="Helical" evidence="18">
    <location>
        <begin position="449"/>
        <end position="479"/>
    </location>
</feature>
<dbReference type="Pfam" id="PF11412">
    <property type="entry name" value="DsbD_N"/>
    <property type="match status" value="2"/>
</dbReference>
<dbReference type="Proteomes" id="UP000198461">
    <property type="component" value="Unassembled WGS sequence"/>
</dbReference>
<feature type="transmembrane region" description="Helical" evidence="18">
    <location>
        <begin position="406"/>
        <end position="428"/>
    </location>
</feature>
<gene>
    <name evidence="18" type="primary">dsbD</name>
    <name evidence="21" type="ORF">SAMN05443662_1284</name>
</gene>
<keyword evidence="12 18" id="KW-0520">NAD</keyword>
<dbReference type="AlphaFoldDB" id="A0A1N6GCQ9"/>
<keyword evidence="4 18" id="KW-1003">Cell membrane</keyword>
<evidence type="ECO:0000256" key="7">
    <source>
        <dbReference type="ARBA" id="ARBA00022729"/>
    </source>
</evidence>
<feature type="transmembrane region" description="Helical" evidence="18">
    <location>
        <begin position="547"/>
        <end position="567"/>
    </location>
</feature>
<evidence type="ECO:0000313" key="22">
    <source>
        <dbReference type="Proteomes" id="UP000198461"/>
    </source>
</evidence>
<dbReference type="HAMAP" id="MF_00399">
    <property type="entry name" value="DbsD"/>
    <property type="match status" value="1"/>
</dbReference>
<evidence type="ECO:0000256" key="6">
    <source>
        <dbReference type="ARBA" id="ARBA00022692"/>
    </source>
</evidence>
<dbReference type="InterPro" id="IPR028250">
    <property type="entry name" value="DsbDN"/>
</dbReference>
<keyword evidence="14 18" id="KW-1015">Disulfide bond</keyword>
<dbReference type="SUPFAM" id="SSF74863">
    <property type="entry name" value="Thiol:disulfide interchange protein DsbD, N-terminal domain (DsbD-alpha)"/>
    <property type="match status" value="2"/>
</dbReference>
<dbReference type="InterPro" id="IPR036929">
    <property type="entry name" value="DsbDN_sf"/>
</dbReference>
<evidence type="ECO:0000256" key="4">
    <source>
        <dbReference type="ARBA" id="ARBA00022475"/>
    </source>
</evidence>
<evidence type="ECO:0000256" key="17">
    <source>
        <dbReference type="ARBA" id="ARBA00047804"/>
    </source>
</evidence>
<keyword evidence="3 18" id="KW-0813">Transport</keyword>
<feature type="transmembrane region" description="Helical" evidence="18">
    <location>
        <begin position="579"/>
        <end position="599"/>
    </location>
</feature>
<dbReference type="Pfam" id="PF02683">
    <property type="entry name" value="DsbD_TM"/>
    <property type="match status" value="1"/>
</dbReference>
<proteinExistence type="inferred from homology"/>
<evidence type="ECO:0000256" key="2">
    <source>
        <dbReference type="ARBA" id="ARBA00007241"/>
    </source>
</evidence>
<feature type="disulfide bond" description="Redox-active" evidence="18">
    <location>
        <begin position="655"/>
        <end position="658"/>
    </location>
</feature>
<dbReference type="CDD" id="cd02953">
    <property type="entry name" value="DsbDgamma"/>
    <property type="match status" value="1"/>
</dbReference>
<keyword evidence="9 18" id="KW-0249">Electron transport</keyword>
<keyword evidence="7 18" id="KW-0732">Signal</keyword>
<feature type="compositionally biased region" description="Low complexity" evidence="19">
    <location>
        <begin position="296"/>
        <end position="305"/>
    </location>
</feature>
<feature type="transmembrane region" description="Helical" evidence="18">
    <location>
        <begin position="485"/>
        <end position="511"/>
    </location>
</feature>
<dbReference type="Gene3D" id="2.60.40.1250">
    <property type="entry name" value="Thiol:disulfide interchange protein DsbD, N-terminal domain"/>
    <property type="match status" value="2"/>
</dbReference>
<dbReference type="Pfam" id="PF13899">
    <property type="entry name" value="Thioredoxin_7"/>
    <property type="match status" value="1"/>
</dbReference>
<dbReference type="PANTHER" id="PTHR32234">
    <property type="entry name" value="THIOL:DISULFIDE INTERCHANGE PROTEIN DSBD"/>
    <property type="match status" value="1"/>
</dbReference>
<organism evidence="21 22">
    <name type="scientific">Sulfurivirga caldicuralii</name>
    <dbReference type="NCBI Taxonomy" id="364032"/>
    <lineage>
        <taxon>Bacteria</taxon>
        <taxon>Pseudomonadati</taxon>
        <taxon>Pseudomonadota</taxon>
        <taxon>Gammaproteobacteria</taxon>
        <taxon>Thiotrichales</taxon>
        <taxon>Piscirickettsiaceae</taxon>
        <taxon>Sulfurivirga</taxon>
    </lineage>
</organism>
<dbReference type="InterPro" id="IPR017937">
    <property type="entry name" value="Thioredoxin_CS"/>
</dbReference>
<dbReference type="InterPro" id="IPR003834">
    <property type="entry name" value="Cyt_c_assmbl_TM_dom"/>
</dbReference>
<accession>A0A1N6GCQ9</accession>
<keyword evidence="6 18" id="KW-0812">Transmembrane</keyword>
<feature type="signal peptide" evidence="18">
    <location>
        <begin position="1"/>
        <end position="19"/>
    </location>
</feature>
<keyword evidence="5 18" id="KW-0997">Cell inner membrane</keyword>
<dbReference type="GO" id="GO:0005886">
    <property type="term" value="C:plasma membrane"/>
    <property type="evidence" value="ECO:0007669"/>
    <property type="project" value="UniProtKB-SubCell"/>
</dbReference>
<feature type="transmembrane region" description="Helical" evidence="18">
    <location>
        <begin position="523"/>
        <end position="541"/>
    </location>
</feature>
<keyword evidence="10 18" id="KW-1133">Transmembrane helix</keyword>
<sequence precursor="true">MMRLLITLVLTLLTTWANAEDPLPVDQAFEFQGVTVENGQPVAHWRIADSYYLYRDKLKFSASQGTVEPQLPRADIKDDPIFGKTPVYHRNLDVPLTIKGAAGEVKLTIGYQGCWEGGVCYPPQTRTVSVTLPEQAAADQAHGDNPLAALQSLITPDGSDDDEPLPVDKAFAFSTEQKDDVLSLRWAIAPKYYLYKDKIKLTPGTGLKLGSWALPPADIKDDPIFGKTEVYHRGLAIEVPVSGSGTLTVHYQGCWEGGVCYPPQEKTLTIKAAAAVTTSAEQAPPRQAETAPKGPASQAASAMQARQDGALSETDQITETLKHSGFWVIIGTFFIFGLLLAFTPCVFPMIPILSSIIVGQGEQITPRRAFVLSLTYVLAMAVAYTVAGVLAGLFGANLQQALQNPWVLGAFSLVFVALALSMFGFYELQLPASLQTRINALANKQKGGTLTGVAIMGVLSALIVGPCVAPPLAGALIYIGQTGDAVLGGAALFAMSMGMGLPLIVAGTLGGKYLPRAGGWMDAVKAVFGVVMLGLALWIADRILPDWLSVLGWALLAISSAIYLGALEPVGEKSGWWKLWKALGVALLVWGIVLLIGLARGTPDLLTPLKPVSGGTAAATASAHDLFEKIDSFEQLQARLGQGKPVLLDFYADWCVSCKEMERFTFSDPQVQTLMKQFVTLQADVTANTAEHKALMKKLGIIGPPAILFFDPLGREIKALRVVGTQSPEEFAATLRKALAGRR</sequence>
<dbReference type="PROSITE" id="PS00194">
    <property type="entry name" value="THIOREDOXIN_1"/>
    <property type="match status" value="1"/>
</dbReference>
<keyword evidence="11 18" id="KW-0560">Oxidoreductase</keyword>
<dbReference type="PANTHER" id="PTHR32234:SF0">
    <property type="entry name" value="THIOL:DISULFIDE INTERCHANGE PROTEIN DSBD"/>
    <property type="match status" value="1"/>
</dbReference>
<reference evidence="21 22" key="1">
    <citation type="submission" date="2016-11" db="EMBL/GenBank/DDBJ databases">
        <authorList>
            <person name="Jaros S."/>
            <person name="Januszkiewicz K."/>
            <person name="Wedrychowicz H."/>
        </authorList>
    </citation>
    <scope>NUCLEOTIDE SEQUENCE [LARGE SCALE GENOMIC DNA]</scope>
    <source>
        <strain evidence="21 22">DSM 17737</strain>
    </source>
</reference>
<dbReference type="EMBL" id="FSRE01000003">
    <property type="protein sequence ID" value="SIO05222.1"/>
    <property type="molecule type" value="Genomic_DNA"/>
</dbReference>
<dbReference type="InterPro" id="IPR013766">
    <property type="entry name" value="Thioredoxin_domain"/>
</dbReference>
<dbReference type="Gene3D" id="3.40.30.10">
    <property type="entry name" value="Glutaredoxin"/>
    <property type="match status" value="1"/>
</dbReference>
<evidence type="ECO:0000256" key="8">
    <source>
        <dbReference type="ARBA" id="ARBA00022748"/>
    </source>
</evidence>
<dbReference type="GO" id="GO:0017004">
    <property type="term" value="P:cytochrome complex assembly"/>
    <property type="evidence" value="ECO:0007669"/>
    <property type="project" value="UniProtKB-UniRule"/>
</dbReference>
<feature type="transmembrane region" description="Helical" evidence="18">
    <location>
        <begin position="370"/>
        <end position="394"/>
    </location>
</feature>
<evidence type="ECO:0000256" key="1">
    <source>
        <dbReference type="ARBA" id="ARBA00004429"/>
    </source>
</evidence>
<dbReference type="GO" id="GO:0047134">
    <property type="term" value="F:protein-disulfide reductase [NAD(P)H] activity"/>
    <property type="evidence" value="ECO:0007669"/>
    <property type="project" value="UniProtKB-UniRule"/>
</dbReference>
<protein>
    <recommendedName>
        <fullName evidence="18">Thiol:disulfide interchange protein DsbD</fullName>
        <ecNumber evidence="18">1.8.1.8</ecNumber>
    </recommendedName>
    <alternativeName>
        <fullName evidence="18">Protein-disulfide reductase</fullName>
        <shortName evidence="18">Disulfide reductase</shortName>
    </alternativeName>
</protein>
<evidence type="ECO:0000256" key="3">
    <source>
        <dbReference type="ARBA" id="ARBA00022448"/>
    </source>
</evidence>
<evidence type="ECO:0000256" key="19">
    <source>
        <dbReference type="SAM" id="MobiDB-lite"/>
    </source>
</evidence>
<name>A0A1N6GCQ9_9GAMM</name>
<feature type="disulfide bond" description="Redox-active" evidence="18">
    <location>
        <begin position="345"/>
        <end position="467"/>
    </location>
</feature>
<evidence type="ECO:0000256" key="18">
    <source>
        <dbReference type="HAMAP-Rule" id="MF_00399"/>
    </source>
</evidence>
<comment type="function">
    <text evidence="18">Required to facilitate the formation of correct disulfide bonds in some periplasmic proteins and for the assembly of the periplasmic c-type cytochromes. Acts by transferring electrons from cytoplasmic thioredoxin to the periplasm. This transfer involves a cascade of disulfide bond formation and reduction steps.</text>
</comment>
<evidence type="ECO:0000256" key="12">
    <source>
        <dbReference type="ARBA" id="ARBA00023027"/>
    </source>
</evidence>
<keyword evidence="15 18" id="KW-0676">Redox-active center</keyword>
<dbReference type="InterPro" id="IPR022910">
    <property type="entry name" value="Thiol_diS_interchange_DbsD"/>
</dbReference>
<dbReference type="InterPro" id="IPR036249">
    <property type="entry name" value="Thioredoxin-like_sf"/>
</dbReference>
<dbReference type="RefSeq" id="WP_074201568.1">
    <property type="nucleotide sequence ID" value="NZ_FSRE01000003.1"/>
</dbReference>
<feature type="disulfide bond" description="Redox-active" evidence="18">
    <location>
        <begin position="254"/>
        <end position="260"/>
    </location>
</feature>
<evidence type="ECO:0000256" key="5">
    <source>
        <dbReference type="ARBA" id="ARBA00022519"/>
    </source>
</evidence>
<dbReference type="SUPFAM" id="SSF52833">
    <property type="entry name" value="Thioredoxin-like"/>
    <property type="match status" value="1"/>
</dbReference>